<evidence type="ECO:0000256" key="3">
    <source>
        <dbReference type="ARBA" id="ARBA00023163"/>
    </source>
</evidence>
<name>A0ABQ5UT12_9HYPH</name>
<dbReference type="SMART" id="SM00342">
    <property type="entry name" value="HTH_ARAC"/>
    <property type="match status" value="1"/>
</dbReference>
<organism evidence="5 6">
    <name type="scientific">Maritalea porphyrae</name>
    <dbReference type="NCBI Taxonomy" id="880732"/>
    <lineage>
        <taxon>Bacteria</taxon>
        <taxon>Pseudomonadati</taxon>
        <taxon>Pseudomonadota</taxon>
        <taxon>Alphaproteobacteria</taxon>
        <taxon>Hyphomicrobiales</taxon>
        <taxon>Devosiaceae</taxon>
        <taxon>Maritalea</taxon>
    </lineage>
</organism>
<keyword evidence="3" id="KW-0804">Transcription</keyword>
<dbReference type="Gene3D" id="1.10.10.60">
    <property type="entry name" value="Homeodomain-like"/>
    <property type="match status" value="1"/>
</dbReference>
<reference evidence="5" key="1">
    <citation type="journal article" date="2014" name="Int. J. Syst. Evol. Microbiol.">
        <title>Complete genome of a new Firmicutes species belonging to the dominant human colonic microbiota ('Ruminococcus bicirculans') reveals two chromosomes and a selective capacity to utilize plant glucans.</title>
        <authorList>
            <consortium name="NISC Comparative Sequencing Program"/>
            <person name="Wegmann U."/>
            <person name="Louis P."/>
            <person name="Goesmann A."/>
            <person name="Henrissat B."/>
            <person name="Duncan S.H."/>
            <person name="Flint H.J."/>
        </authorList>
    </citation>
    <scope>NUCLEOTIDE SEQUENCE</scope>
    <source>
        <strain evidence="5">NBRC 107169</strain>
    </source>
</reference>
<dbReference type="EMBL" id="BSNI01000002">
    <property type="protein sequence ID" value="GLQ18267.1"/>
    <property type="molecule type" value="Genomic_DNA"/>
</dbReference>
<evidence type="ECO:0000313" key="6">
    <source>
        <dbReference type="Proteomes" id="UP001161405"/>
    </source>
</evidence>
<keyword evidence="6" id="KW-1185">Reference proteome</keyword>
<reference evidence="5" key="2">
    <citation type="submission" date="2023-01" db="EMBL/GenBank/DDBJ databases">
        <title>Draft genome sequence of Maritalea porphyrae strain NBRC 107169.</title>
        <authorList>
            <person name="Sun Q."/>
            <person name="Mori K."/>
        </authorList>
    </citation>
    <scope>NUCLEOTIDE SEQUENCE</scope>
    <source>
        <strain evidence="5">NBRC 107169</strain>
    </source>
</reference>
<sequence length="303" mass="34298">MFDDSFVEREVIGRADKSKAKAKLLWPDTPLASCIATGVVRDTRGANLCFEDRYNNFSTSPYCALSWIVEGTVRVSNNSTGIDPREWPLMPKVAVSGPTDTPTVSWNDADVFAVTIGFLPDAWFALTGISAAKVANEIFDAHEFLPPEFAPSLKCFSPTEDVDEGFQRLQDCLIPIWRRNRPTHAIIPNDLSDWINRGLAKLATNGVGKSTRQLQRRIKQWTGLTRREIQAHSRGEELYKSFLASRGDTSFSISQLAAEHGYADQSHLGRDVKRITGMSPKQIDDLFDHEERFWYYRLLKDFY</sequence>
<comment type="caution">
    <text evidence="5">The sequence shown here is derived from an EMBL/GenBank/DDBJ whole genome shotgun (WGS) entry which is preliminary data.</text>
</comment>
<dbReference type="Pfam" id="PF12833">
    <property type="entry name" value="HTH_18"/>
    <property type="match status" value="1"/>
</dbReference>
<dbReference type="RefSeq" id="WP_284365080.1">
    <property type="nucleotide sequence ID" value="NZ_BSNI01000002.1"/>
</dbReference>
<dbReference type="InterPro" id="IPR050204">
    <property type="entry name" value="AraC_XylS_family_regulators"/>
</dbReference>
<keyword evidence="2" id="KW-0238">DNA-binding</keyword>
<feature type="domain" description="HTH araC/xylS-type" evidence="4">
    <location>
        <begin position="207"/>
        <end position="286"/>
    </location>
</feature>
<dbReference type="Proteomes" id="UP001161405">
    <property type="component" value="Unassembled WGS sequence"/>
</dbReference>
<accession>A0ABQ5UT12</accession>
<keyword evidence="1" id="KW-0805">Transcription regulation</keyword>
<gene>
    <name evidence="5" type="ORF">GCM10007879_25160</name>
</gene>
<dbReference type="PROSITE" id="PS01124">
    <property type="entry name" value="HTH_ARAC_FAMILY_2"/>
    <property type="match status" value="1"/>
</dbReference>
<dbReference type="InterPro" id="IPR018060">
    <property type="entry name" value="HTH_AraC"/>
</dbReference>
<protein>
    <recommendedName>
        <fullName evidence="4">HTH araC/xylS-type domain-containing protein</fullName>
    </recommendedName>
</protein>
<evidence type="ECO:0000256" key="2">
    <source>
        <dbReference type="ARBA" id="ARBA00023125"/>
    </source>
</evidence>
<dbReference type="PANTHER" id="PTHR46796">
    <property type="entry name" value="HTH-TYPE TRANSCRIPTIONAL ACTIVATOR RHAS-RELATED"/>
    <property type="match status" value="1"/>
</dbReference>
<evidence type="ECO:0000313" key="5">
    <source>
        <dbReference type="EMBL" id="GLQ18267.1"/>
    </source>
</evidence>
<proteinExistence type="predicted"/>
<evidence type="ECO:0000256" key="1">
    <source>
        <dbReference type="ARBA" id="ARBA00023015"/>
    </source>
</evidence>
<evidence type="ECO:0000259" key="4">
    <source>
        <dbReference type="PROSITE" id="PS01124"/>
    </source>
</evidence>